<dbReference type="AlphaFoldDB" id="A0A2T0MMW5"/>
<keyword evidence="2 4" id="KW-0560">Oxidoreductase</keyword>
<feature type="active site" evidence="3">
    <location>
        <position position="266"/>
    </location>
</feature>
<dbReference type="RefSeq" id="WP_106248679.1">
    <property type="nucleotide sequence ID" value="NZ_PVNG01000021.1"/>
</dbReference>
<dbReference type="SUPFAM" id="SSF53720">
    <property type="entry name" value="ALDH-like"/>
    <property type="match status" value="1"/>
</dbReference>
<comment type="similarity">
    <text evidence="1 4">Belongs to the aldehyde dehydrogenase family.</text>
</comment>
<name>A0A2T0MMW5_9ACTN</name>
<dbReference type="PANTHER" id="PTHR11699">
    <property type="entry name" value="ALDEHYDE DEHYDROGENASE-RELATED"/>
    <property type="match status" value="1"/>
</dbReference>
<dbReference type="InterPro" id="IPR029510">
    <property type="entry name" value="Ald_DH_CS_GLU"/>
</dbReference>
<sequence length="501" mass="53400">MTTQHLTTARQERRHEIDDVLRRPFHLLIGGRLTPASGGATFTTTDPCTGDTLATVPDARPADVDAATEAAEHARAGWRATPIAERARHILALADTVEHHAEELALLDTLDVGSPIVNARTDVRIAVEQMRMYAGLALELKGQTIPGSGALHLTLREPVGVVAKIFPFNHPLMFACRVAAPLIAGNPCVIKPPEAGPLSTLRLGELARDLLPPGVLNIVTGDGPAVPDRLVRHPAVRRIGFIGSEPTGRAIQRAAAESGVKHVTLELGGKNAMIVFDDAPVTEAARSAVAGMNFMWAGQSCGSTSRLLIHDSVYDEVLAEVARAVDEIRVGDPLDPATTQGTMVDRRAQAKAFDYIKIAVDDGARLVRGGTPPQPTGPAAFVAPTVLADVTPTSRVAQEEIFGPVLSVLRFHTEEEAIRIANGVRYGLTGAVWTNDLDRAFRVAEAMEAGYTWVNGSGAHFPNVPYGGVKASGVGAKEECLEELLSYTSEKVVNVMIRRNG</sequence>
<dbReference type="Gene3D" id="3.40.605.10">
    <property type="entry name" value="Aldehyde Dehydrogenase, Chain A, domain 1"/>
    <property type="match status" value="1"/>
</dbReference>
<evidence type="ECO:0000259" key="5">
    <source>
        <dbReference type="Pfam" id="PF00171"/>
    </source>
</evidence>
<gene>
    <name evidence="6" type="ORF">B0I32_121196</name>
</gene>
<dbReference type="OrthoDB" id="6882680at2"/>
<dbReference type="InterPro" id="IPR016161">
    <property type="entry name" value="Ald_DH/histidinol_DH"/>
</dbReference>
<dbReference type="InterPro" id="IPR016163">
    <property type="entry name" value="Ald_DH_C"/>
</dbReference>
<dbReference type="InterPro" id="IPR015590">
    <property type="entry name" value="Aldehyde_DH_dom"/>
</dbReference>
<evidence type="ECO:0000256" key="1">
    <source>
        <dbReference type="ARBA" id="ARBA00009986"/>
    </source>
</evidence>
<evidence type="ECO:0000256" key="3">
    <source>
        <dbReference type="PROSITE-ProRule" id="PRU10007"/>
    </source>
</evidence>
<evidence type="ECO:0000256" key="4">
    <source>
        <dbReference type="RuleBase" id="RU003345"/>
    </source>
</evidence>
<keyword evidence="7" id="KW-1185">Reference proteome</keyword>
<feature type="domain" description="Aldehyde dehydrogenase" evidence="5">
    <location>
        <begin position="40"/>
        <end position="493"/>
    </location>
</feature>
<reference evidence="6 7" key="1">
    <citation type="submission" date="2018-03" db="EMBL/GenBank/DDBJ databases">
        <title>Genomic Encyclopedia of Type Strains, Phase III (KMG-III): the genomes of soil and plant-associated and newly described type strains.</title>
        <authorList>
            <person name="Whitman W."/>
        </authorList>
    </citation>
    <scope>NUCLEOTIDE SEQUENCE [LARGE SCALE GENOMIC DNA]</scope>
    <source>
        <strain evidence="6 7">CGMCC 4.7104</strain>
    </source>
</reference>
<dbReference type="Pfam" id="PF00171">
    <property type="entry name" value="Aldedh"/>
    <property type="match status" value="1"/>
</dbReference>
<dbReference type="FunFam" id="3.40.309.10:FF:000012">
    <property type="entry name" value="Betaine aldehyde dehydrogenase"/>
    <property type="match status" value="1"/>
</dbReference>
<evidence type="ECO:0000313" key="6">
    <source>
        <dbReference type="EMBL" id="PRX59092.1"/>
    </source>
</evidence>
<evidence type="ECO:0000313" key="7">
    <source>
        <dbReference type="Proteomes" id="UP000238312"/>
    </source>
</evidence>
<dbReference type="Gene3D" id="3.40.309.10">
    <property type="entry name" value="Aldehyde Dehydrogenase, Chain A, domain 2"/>
    <property type="match status" value="1"/>
</dbReference>
<evidence type="ECO:0000256" key="2">
    <source>
        <dbReference type="ARBA" id="ARBA00023002"/>
    </source>
</evidence>
<dbReference type="PROSITE" id="PS00687">
    <property type="entry name" value="ALDEHYDE_DEHYDR_GLU"/>
    <property type="match status" value="1"/>
</dbReference>
<proteinExistence type="inferred from homology"/>
<accession>A0A2T0MMW5</accession>
<organism evidence="6 7">
    <name type="scientific">Nonomuraea fuscirosea</name>
    <dbReference type="NCBI Taxonomy" id="1291556"/>
    <lineage>
        <taxon>Bacteria</taxon>
        <taxon>Bacillati</taxon>
        <taxon>Actinomycetota</taxon>
        <taxon>Actinomycetes</taxon>
        <taxon>Streptosporangiales</taxon>
        <taxon>Streptosporangiaceae</taxon>
        <taxon>Nonomuraea</taxon>
    </lineage>
</organism>
<protein>
    <submittedName>
        <fullName evidence="6">Acyl-CoA reductase-like NAD-dependent aldehyde dehydrogenase</fullName>
    </submittedName>
</protein>
<dbReference type="EMBL" id="PVNG01000021">
    <property type="protein sequence ID" value="PRX59092.1"/>
    <property type="molecule type" value="Genomic_DNA"/>
</dbReference>
<dbReference type="InterPro" id="IPR016162">
    <property type="entry name" value="Ald_DH_N"/>
</dbReference>
<comment type="caution">
    <text evidence="6">The sequence shown here is derived from an EMBL/GenBank/DDBJ whole genome shotgun (WGS) entry which is preliminary data.</text>
</comment>
<dbReference type="Proteomes" id="UP000238312">
    <property type="component" value="Unassembled WGS sequence"/>
</dbReference>
<dbReference type="GO" id="GO:0016620">
    <property type="term" value="F:oxidoreductase activity, acting on the aldehyde or oxo group of donors, NAD or NADP as acceptor"/>
    <property type="evidence" value="ECO:0007669"/>
    <property type="project" value="InterPro"/>
</dbReference>
<dbReference type="FunFam" id="3.40.605.10:FF:000007">
    <property type="entry name" value="NAD/NADP-dependent betaine aldehyde dehydrogenase"/>
    <property type="match status" value="1"/>
</dbReference>